<gene>
    <name evidence="1" type="ORF">HDK90DRAFT_154994</name>
</gene>
<evidence type="ECO:0000313" key="2">
    <source>
        <dbReference type="Proteomes" id="UP001492380"/>
    </source>
</evidence>
<organism evidence="1 2">
    <name type="scientific">Phyllosticta capitalensis</name>
    <dbReference type="NCBI Taxonomy" id="121624"/>
    <lineage>
        <taxon>Eukaryota</taxon>
        <taxon>Fungi</taxon>
        <taxon>Dikarya</taxon>
        <taxon>Ascomycota</taxon>
        <taxon>Pezizomycotina</taxon>
        <taxon>Dothideomycetes</taxon>
        <taxon>Dothideomycetes incertae sedis</taxon>
        <taxon>Botryosphaeriales</taxon>
        <taxon>Phyllostictaceae</taxon>
        <taxon>Phyllosticta</taxon>
    </lineage>
</organism>
<accession>A0ABR1Z0X4</accession>
<name>A0ABR1Z0X4_9PEZI</name>
<evidence type="ECO:0000313" key="1">
    <source>
        <dbReference type="EMBL" id="KAK8244410.1"/>
    </source>
</evidence>
<dbReference type="Proteomes" id="UP001492380">
    <property type="component" value="Unassembled WGS sequence"/>
</dbReference>
<sequence>MGSLLLLPLFNTCPTFTKIHPSRPITIMTEPQSTDEEKGRVCALRLAARMSVLPGPSHLYWWRRWATLMRTPVHLFLARLVYQHLQDATVYGTMDATKRTRSHGAGRKPSCFPASDPPLITNERTHAAARYTGRIAADRPVLAVHRAVPHCHHPIRPRPSCVASMYELHILRTNCMHSDRAGGHAYVRGGLTSALP</sequence>
<comment type="caution">
    <text evidence="1">The sequence shown here is derived from an EMBL/GenBank/DDBJ whole genome shotgun (WGS) entry which is preliminary data.</text>
</comment>
<reference evidence="1 2" key="1">
    <citation type="submission" date="2024-04" db="EMBL/GenBank/DDBJ databases">
        <title>Phyllosticta paracitricarpa is synonymous to the EU quarantine fungus P. citricarpa based on phylogenomic analyses.</title>
        <authorList>
            <consortium name="Lawrence Berkeley National Laboratory"/>
            <person name="Van Ingen-Buijs V.A."/>
            <person name="Van Westerhoven A.C."/>
            <person name="Haridas S."/>
            <person name="Skiadas P."/>
            <person name="Martin F."/>
            <person name="Groenewald J.Z."/>
            <person name="Crous P.W."/>
            <person name="Seidl M.F."/>
        </authorList>
    </citation>
    <scope>NUCLEOTIDE SEQUENCE [LARGE SCALE GENOMIC DNA]</scope>
    <source>
        <strain evidence="1 2">CBS 123374</strain>
    </source>
</reference>
<protein>
    <submittedName>
        <fullName evidence="1">Uncharacterized protein</fullName>
    </submittedName>
</protein>
<dbReference type="EMBL" id="JBBWRZ010000002">
    <property type="protein sequence ID" value="KAK8244410.1"/>
    <property type="molecule type" value="Genomic_DNA"/>
</dbReference>
<proteinExistence type="predicted"/>
<keyword evidence="2" id="KW-1185">Reference proteome</keyword>